<dbReference type="InterPro" id="IPR003599">
    <property type="entry name" value="Ig_sub"/>
</dbReference>
<protein>
    <recommendedName>
        <fullName evidence="3">Ig-like domain-containing protein</fullName>
    </recommendedName>
</protein>
<feature type="domain" description="Ig-like" evidence="3">
    <location>
        <begin position="73"/>
        <end position="161"/>
    </location>
</feature>
<name>A0ABP0VG43_9BRYO</name>
<dbReference type="Proteomes" id="UP001497444">
    <property type="component" value="Unassembled WGS sequence"/>
</dbReference>
<keyword evidence="5" id="KW-1185">Reference proteome</keyword>
<dbReference type="InterPro" id="IPR013098">
    <property type="entry name" value="Ig_I-set"/>
</dbReference>
<proteinExistence type="predicted"/>
<dbReference type="Pfam" id="PF13927">
    <property type="entry name" value="Ig_3"/>
    <property type="match status" value="1"/>
</dbReference>
<evidence type="ECO:0000256" key="2">
    <source>
        <dbReference type="ARBA" id="ARBA00023157"/>
    </source>
</evidence>
<dbReference type="InterPro" id="IPR036179">
    <property type="entry name" value="Ig-like_dom_sf"/>
</dbReference>
<feature type="non-terminal residue" evidence="4">
    <location>
        <position position="1"/>
    </location>
</feature>
<accession>A0ABP0VG43</accession>
<evidence type="ECO:0000313" key="4">
    <source>
        <dbReference type="EMBL" id="CAK9253414.1"/>
    </source>
</evidence>
<dbReference type="InterPro" id="IPR003598">
    <property type="entry name" value="Ig_sub2"/>
</dbReference>
<evidence type="ECO:0000313" key="5">
    <source>
        <dbReference type="Proteomes" id="UP001497444"/>
    </source>
</evidence>
<dbReference type="PANTHER" id="PTHR45080:SF8">
    <property type="entry name" value="IG-LIKE DOMAIN-CONTAINING PROTEIN"/>
    <property type="match status" value="1"/>
</dbReference>
<comment type="caution">
    <text evidence="4">The sequence shown here is derived from an EMBL/GenBank/DDBJ whole genome shotgun (WGS) entry which is preliminary data.</text>
</comment>
<feature type="domain" description="Ig-like" evidence="3">
    <location>
        <begin position="174"/>
        <end position="242"/>
    </location>
</feature>
<keyword evidence="2" id="KW-1015">Disulfide bond</keyword>
<sequence length="339" mass="37200">ALFQCRVTAGVPAPTIEWHRSDGSLFTTSTELMDGVIRFNRVTGDEDGTYVCTAENIAGRVTAQAVLRIQGAPTVRILQSNPFRVRPNERIRLECVAEGEPKPNVVWRKHQQPYTGFAQTIPVTEIEGKAILEIPSVSASDSGIYICTSTSPLGTTEERIQLIVEDDSAGIVVPDIVVEDRVVTVAAGNRAELRCFVRGTERPVELRWIRSGNLTLPTSSRVENGILYIDDVKPQDSGDYQCLGVVDGKNVLFEARARLAVVVNAAGKAEGVAEVIVDEDSDYKDILRKEETGFVGSNIELKCQFGGSPPPTIRWSKDSGSLPNNSREVNNELWFRNID</sequence>
<dbReference type="InterPro" id="IPR050958">
    <property type="entry name" value="Cell_Adh-Cytoskel_Orgn"/>
</dbReference>
<dbReference type="SMART" id="SM00409">
    <property type="entry name" value="IG"/>
    <property type="match status" value="3"/>
</dbReference>
<dbReference type="PROSITE" id="PS50835">
    <property type="entry name" value="IG_LIKE"/>
    <property type="match status" value="4"/>
</dbReference>
<dbReference type="Pfam" id="PF07679">
    <property type="entry name" value="I-set"/>
    <property type="match status" value="2"/>
</dbReference>
<gene>
    <name evidence="4" type="ORF">CSSPJE1EN1_LOCUS28792</name>
</gene>
<feature type="domain" description="Ig-like" evidence="3">
    <location>
        <begin position="296"/>
        <end position="339"/>
    </location>
</feature>
<dbReference type="Gene3D" id="2.60.40.10">
    <property type="entry name" value="Immunoglobulins"/>
    <property type="match status" value="4"/>
</dbReference>
<feature type="domain" description="Ig-like" evidence="3">
    <location>
        <begin position="1"/>
        <end position="68"/>
    </location>
</feature>
<evidence type="ECO:0000259" key="3">
    <source>
        <dbReference type="PROSITE" id="PS50835"/>
    </source>
</evidence>
<dbReference type="InterPro" id="IPR007110">
    <property type="entry name" value="Ig-like_dom"/>
</dbReference>
<dbReference type="SMART" id="SM00408">
    <property type="entry name" value="IGc2"/>
    <property type="match status" value="3"/>
</dbReference>
<reference evidence="4" key="1">
    <citation type="submission" date="2024-02" db="EMBL/GenBank/DDBJ databases">
        <authorList>
            <consortium name="ELIXIR-Norway"/>
            <consortium name="Elixir Norway"/>
        </authorList>
    </citation>
    <scope>NUCLEOTIDE SEQUENCE</scope>
</reference>
<organism evidence="4 5">
    <name type="scientific">Sphagnum jensenii</name>
    <dbReference type="NCBI Taxonomy" id="128206"/>
    <lineage>
        <taxon>Eukaryota</taxon>
        <taxon>Viridiplantae</taxon>
        <taxon>Streptophyta</taxon>
        <taxon>Embryophyta</taxon>
        <taxon>Bryophyta</taxon>
        <taxon>Sphagnophytina</taxon>
        <taxon>Sphagnopsida</taxon>
        <taxon>Sphagnales</taxon>
        <taxon>Sphagnaceae</taxon>
        <taxon>Sphagnum</taxon>
    </lineage>
</organism>
<dbReference type="EMBL" id="CAXAQS010000851">
    <property type="protein sequence ID" value="CAK9253414.1"/>
    <property type="molecule type" value="Genomic_DNA"/>
</dbReference>
<keyword evidence="1" id="KW-0732">Signal</keyword>
<dbReference type="PANTHER" id="PTHR45080">
    <property type="entry name" value="CONTACTIN 5"/>
    <property type="match status" value="1"/>
</dbReference>
<evidence type="ECO:0000256" key="1">
    <source>
        <dbReference type="ARBA" id="ARBA00022729"/>
    </source>
</evidence>
<dbReference type="InterPro" id="IPR013783">
    <property type="entry name" value="Ig-like_fold"/>
</dbReference>
<dbReference type="SUPFAM" id="SSF48726">
    <property type="entry name" value="Immunoglobulin"/>
    <property type="match status" value="4"/>
</dbReference>